<evidence type="ECO:0000256" key="4">
    <source>
        <dbReference type="RuleBase" id="RU363019"/>
    </source>
</evidence>
<gene>
    <name evidence="7" type="ORF">HNQ77_004542</name>
</gene>
<feature type="chain" id="PRO_5033102832" description="Peptidyl-prolyl cis-trans isomerase" evidence="4">
    <location>
        <begin position="20"/>
        <end position="250"/>
    </location>
</feature>
<dbReference type="InterPro" id="IPR044666">
    <property type="entry name" value="Cyclophilin_A-like"/>
</dbReference>
<feature type="compositionally biased region" description="Low complexity" evidence="5">
    <location>
        <begin position="237"/>
        <end position="250"/>
    </location>
</feature>
<evidence type="ECO:0000256" key="1">
    <source>
        <dbReference type="ARBA" id="ARBA00007365"/>
    </source>
</evidence>
<dbReference type="InterPro" id="IPR020892">
    <property type="entry name" value="Cyclophilin-type_PPIase_CS"/>
</dbReference>
<comment type="caution">
    <text evidence="7">The sequence shown here is derived from an EMBL/GenBank/DDBJ whole genome shotgun (WGS) entry which is preliminary data.</text>
</comment>
<feature type="region of interest" description="Disordered" evidence="5">
    <location>
        <begin position="22"/>
        <end position="58"/>
    </location>
</feature>
<feature type="compositionally biased region" description="Polar residues" evidence="5">
    <location>
        <begin position="46"/>
        <end position="55"/>
    </location>
</feature>
<dbReference type="GO" id="GO:0003755">
    <property type="term" value="F:peptidyl-prolyl cis-trans isomerase activity"/>
    <property type="evidence" value="ECO:0007669"/>
    <property type="project" value="UniProtKB-UniRule"/>
</dbReference>
<keyword evidence="3 4" id="KW-0413">Isomerase</keyword>
<feature type="region of interest" description="Disordered" evidence="5">
    <location>
        <begin position="227"/>
        <end position="250"/>
    </location>
</feature>
<keyword evidence="4" id="KW-0732">Signal</keyword>
<comment type="catalytic activity">
    <reaction evidence="4">
        <text>[protein]-peptidylproline (omega=180) = [protein]-peptidylproline (omega=0)</text>
        <dbReference type="Rhea" id="RHEA:16237"/>
        <dbReference type="Rhea" id="RHEA-COMP:10747"/>
        <dbReference type="Rhea" id="RHEA-COMP:10748"/>
        <dbReference type="ChEBI" id="CHEBI:83833"/>
        <dbReference type="ChEBI" id="CHEBI:83834"/>
        <dbReference type="EC" id="5.2.1.8"/>
    </reaction>
</comment>
<dbReference type="EMBL" id="JACHEK010000010">
    <property type="protein sequence ID" value="MBB6146563.1"/>
    <property type="molecule type" value="Genomic_DNA"/>
</dbReference>
<dbReference type="Gene3D" id="2.40.100.10">
    <property type="entry name" value="Cyclophilin-like"/>
    <property type="match status" value="1"/>
</dbReference>
<keyword evidence="2 4" id="KW-0697">Rotamase</keyword>
<feature type="signal peptide" evidence="4">
    <location>
        <begin position="1"/>
        <end position="19"/>
    </location>
</feature>
<dbReference type="PROSITE" id="PS00170">
    <property type="entry name" value="CSA_PPIASE_1"/>
    <property type="match status" value="1"/>
</dbReference>
<evidence type="ECO:0000313" key="8">
    <source>
        <dbReference type="Proteomes" id="UP000538666"/>
    </source>
</evidence>
<dbReference type="InterPro" id="IPR002130">
    <property type="entry name" value="Cyclophilin-type_PPIase_dom"/>
</dbReference>
<dbReference type="AlphaFoldDB" id="A0A841JYM3"/>
<dbReference type="OrthoDB" id="9807797at2"/>
<keyword evidence="8" id="KW-1185">Reference proteome</keyword>
<proteinExistence type="inferred from homology"/>
<dbReference type="RefSeq" id="WP_050060397.1">
    <property type="nucleotide sequence ID" value="NZ_JACHEK010000010.1"/>
</dbReference>
<comment type="function">
    <text evidence="4">PPIases accelerate the folding of proteins. It catalyzes the cis-trans isomerization of proline imidic peptide bonds in oligopeptides.</text>
</comment>
<name>A0A841JYM3_9BACT</name>
<dbReference type="PROSITE" id="PS50072">
    <property type="entry name" value="CSA_PPIASE_2"/>
    <property type="match status" value="1"/>
</dbReference>
<dbReference type="PRINTS" id="PR00153">
    <property type="entry name" value="CSAPPISMRASE"/>
</dbReference>
<dbReference type="Proteomes" id="UP000538666">
    <property type="component" value="Unassembled WGS sequence"/>
</dbReference>
<evidence type="ECO:0000313" key="7">
    <source>
        <dbReference type="EMBL" id="MBB6146563.1"/>
    </source>
</evidence>
<dbReference type="EC" id="5.2.1.8" evidence="4"/>
<dbReference type="PANTHER" id="PTHR45625:SF4">
    <property type="entry name" value="PEPTIDYLPROLYL ISOMERASE DOMAIN AND WD REPEAT-CONTAINING PROTEIN 1"/>
    <property type="match status" value="1"/>
</dbReference>
<sequence length="250" mass="26834">MRTSVRIASFLVLTSSVFAYSQQSTPTPSTPATPAAPASQDLPDSPGTQAHISPQPTGPTVVFETSMGQLTCKLFAKEAPETVANFIGLAEGTKDWTDPKTKQKMHGKPLYNGTTFHRVIPEFMIQGGDPIGDGTGDPGYFFKDEFDADLNFDVPGRLAMANSGPNTNGSQFFITEVPTEYLNQKHTIFGQCDEHSVLMVQSIARVQRDGNDKPVDPVILKKVIIVREGQPMPPSDSPAASPAAAAKPQS</sequence>
<feature type="domain" description="PPIase cyclophilin-type" evidence="6">
    <location>
        <begin position="62"/>
        <end position="225"/>
    </location>
</feature>
<organism evidence="7 8">
    <name type="scientific">Silvibacterium bohemicum</name>
    <dbReference type="NCBI Taxonomy" id="1577686"/>
    <lineage>
        <taxon>Bacteria</taxon>
        <taxon>Pseudomonadati</taxon>
        <taxon>Acidobacteriota</taxon>
        <taxon>Terriglobia</taxon>
        <taxon>Terriglobales</taxon>
        <taxon>Acidobacteriaceae</taxon>
        <taxon>Silvibacterium</taxon>
    </lineage>
</organism>
<comment type="similarity">
    <text evidence="1 4">Belongs to the cyclophilin-type PPIase family.</text>
</comment>
<evidence type="ECO:0000256" key="5">
    <source>
        <dbReference type="SAM" id="MobiDB-lite"/>
    </source>
</evidence>
<evidence type="ECO:0000256" key="3">
    <source>
        <dbReference type="ARBA" id="ARBA00023235"/>
    </source>
</evidence>
<dbReference type="SUPFAM" id="SSF50891">
    <property type="entry name" value="Cyclophilin-like"/>
    <property type="match status" value="1"/>
</dbReference>
<reference evidence="7 8" key="1">
    <citation type="submission" date="2020-08" db="EMBL/GenBank/DDBJ databases">
        <title>Genomic Encyclopedia of Type Strains, Phase IV (KMG-IV): sequencing the most valuable type-strain genomes for metagenomic binning, comparative biology and taxonomic classification.</title>
        <authorList>
            <person name="Goeker M."/>
        </authorList>
    </citation>
    <scope>NUCLEOTIDE SEQUENCE [LARGE SCALE GENOMIC DNA]</scope>
    <source>
        <strain evidence="7 8">DSM 103733</strain>
    </source>
</reference>
<evidence type="ECO:0000259" key="6">
    <source>
        <dbReference type="PROSITE" id="PS50072"/>
    </source>
</evidence>
<accession>A0A841JYM3</accession>
<dbReference type="InterPro" id="IPR029000">
    <property type="entry name" value="Cyclophilin-like_dom_sf"/>
</dbReference>
<dbReference type="CDD" id="cd00317">
    <property type="entry name" value="cyclophilin"/>
    <property type="match status" value="1"/>
</dbReference>
<feature type="compositionally biased region" description="Low complexity" evidence="5">
    <location>
        <begin position="22"/>
        <end position="40"/>
    </location>
</feature>
<dbReference type="Pfam" id="PF00160">
    <property type="entry name" value="Pro_isomerase"/>
    <property type="match status" value="1"/>
</dbReference>
<dbReference type="PANTHER" id="PTHR45625">
    <property type="entry name" value="PEPTIDYL-PROLYL CIS-TRANS ISOMERASE-RELATED"/>
    <property type="match status" value="1"/>
</dbReference>
<evidence type="ECO:0000256" key="2">
    <source>
        <dbReference type="ARBA" id="ARBA00023110"/>
    </source>
</evidence>
<protein>
    <recommendedName>
        <fullName evidence="4">Peptidyl-prolyl cis-trans isomerase</fullName>
        <shortName evidence="4">PPIase</shortName>
        <ecNumber evidence="4">5.2.1.8</ecNumber>
    </recommendedName>
</protein>
<dbReference type="GO" id="GO:0006457">
    <property type="term" value="P:protein folding"/>
    <property type="evidence" value="ECO:0007669"/>
    <property type="project" value="InterPro"/>
</dbReference>